<dbReference type="GO" id="GO:0052861">
    <property type="term" value="F:endo-1,3(4)-beta-glucanase activity"/>
    <property type="evidence" value="ECO:0007669"/>
    <property type="project" value="InterPro"/>
</dbReference>
<dbReference type="GO" id="GO:0071555">
    <property type="term" value="P:cell wall organization"/>
    <property type="evidence" value="ECO:0007669"/>
    <property type="project" value="UniProtKB-KW"/>
</dbReference>
<evidence type="ECO:0000313" key="11">
    <source>
        <dbReference type="EMBL" id="GAP37266.1"/>
    </source>
</evidence>
<dbReference type="GO" id="GO:0042973">
    <property type="term" value="F:glucan endo-1,3-beta-D-glucosidase activity"/>
    <property type="evidence" value="ECO:0007669"/>
    <property type="project" value="UniProtKB-EC"/>
</dbReference>
<keyword evidence="9" id="KW-0732">Signal</keyword>
<dbReference type="InterPro" id="IPR005200">
    <property type="entry name" value="Endo-beta-glucanase"/>
</dbReference>
<feature type="domain" description="Glycosyl hydrolase family 81 C-terminal" evidence="10">
    <location>
        <begin position="352"/>
        <end position="694"/>
    </location>
</feature>
<evidence type="ECO:0000256" key="8">
    <source>
        <dbReference type="ARBA" id="ARBA00023326"/>
    </source>
</evidence>
<comment type="catalytic activity">
    <reaction evidence="1">
        <text>Hydrolysis of (1-&gt;3)-beta-D-glucosidic linkages in (1-&gt;3)-beta-D-glucans.</text>
        <dbReference type="EC" id="3.2.1.39"/>
    </reaction>
</comment>
<dbReference type="AlphaFoldDB" id="A0A0K8P3V9"/>
<evidence type="ECO:0000256" key="7">
    <source>
        <dbReference type="ARBA" id="ARBA00023316"/>
    </source>
</evidence>
<dbReference type="EC" id="3.2.1.39" evidence="3"/>
<keyword evidence="6" id="KW-0326">Glycosidase</keyword>
<feature type="signal peptide" evidence="9">
    <location>
        <begin position="1"/>
        <end position="25"/>
    </location>
</feature>
<accession>A0A0K8P3V9</accession>
<evidence type="ECO:0000256" key="3">
    <source>
        <dbReference type="ARBA" id="ARBA00012780"/>
    </source>
</evidence>
<keyword evidence="5" id="KW-0119">Carbohydrate metabolism</keyword>
<keyword evidence="12" id="KW-1185">Reference proteome</keyword>
<dbReference type="STRING" id="1547922.ISF6_3121"/>
<comment type="similarity">
    <text evidence="2">Belongs to the glycosyl hydrolase 81 family.</text>
</comment>
<protein>
    <recommendedName>
        <fullName evidence="3">glucan endo-1,3-beta-D-glucosidase</fullName>
        <ecNumber evidence="3">3.2.1.39</ecNumber>
    </recommendedName>
</protein>
<reference evidence="12" key="1">
    <citation type="submission" date="2015-07" db="EMBL/GenBank/DDBJ databases">
        <title>Discovery of a poly(ethylene terephthalate assimilation.</title>
        <authorList>
            <person name="Yoshida S."/>
            <person name="Hiraga K."/>
            <person name="Takehana T."/>
            <person name="Taniguchi I."/>
            <person name="Yamaji H."/>
            <person name="Maeda Y."/>
            <person name="Toyohara K."/>
            <person name="Miyamoto K."/>
            <person name="Kimura Y."/>
            <person name="Oda K."/>
        </authorList>
    </citation>
    <scope>NUCLEOTIDE SEQUENCE [LARGE SCALE GENOMIC DNA]</scope>
    <source>
        <strain evidence="12">NBRC 110686 / TISTR 2288 / 201-F6</strain>
    </source>
</reference>
<evidence type="ECO:0000313" key="12">
    <source>
        <dbReference type="Proteomes" id="UP000037660"/>
    </source>
</evidence>
<dbReference type="OrthoDB" id="5480482at2"/>
<sequence>MAVRKWFAGLLLVLAGAGGAGGAAAQLVPTGSGAYHVGPKAGDKGLPPAPMRTDAMLRQAAPTSQWYSTLIFNPTPLPIFVQPMTVRTTAQGFEMALPGKEVTVTERRDTEVAYPHRDPLLLSPLAFEPGPAKLAGVGDWSIDVSFARGADDFRVTVAHGNPYAYLQLSRGDLRLRLPAAGERFDGGGAPNVLALRVKGKAYALFGPTGGRWEPVSPTEWILRLPADRRYLSAAVLPDDRPATLALLARHAQVHLTGSRVQWRYDAAASQVETVFTAVTRTMEGEDVGPLYGLYPHHWHANPSVDGRLGPAYESVRGPIRLLAAPSFATRHRYVGFVPYWPGVGESPRRAELGDVLKSDLRNARRLMLPEGQSAYWQGKGLQRITKLLDVAEQQGDREAAAQLLAMLKKRVEEWFSGEDRKRYFFVDRSLGAVASYPDEFFAIAEINDHHFWYGYWIRAAAEIALRDPAWAAPERWGAMVELLVADIATAERGRADFPFLRNFDPYEGHSWANGLGGVGEYGQFGNNQESSSEAINAWAGLILWGEVTGNRALRDLGAYLYATEAQAIAHYWFDVHRLVLAPEYRNVDVAQLFGGKYIHNTWWTDDPRQATGINLLPITTASTYMAAHPDYIRRNLGALKDEQAVFAARGKKVDPPDIWQDVFAKYQALADPAPALAQWNRWGAVELGETRSHTLHWLLSLNELGTPDPDVVADTPLHAVFRRADGRRTHLAFNAGRAPITVRFSDGTRLEVAPGQLARSP</sequence>
<gene>
    <name evidence="11" type="ORF">ISF6_3121</name>
</gene>
<dbReference type="PROSITE" id="PS52008">
    <property type="entry name" value="GH81"/>
    <property type="match status" value="1"/>
</dbReference>
<name>A0A0K8P3V9_PISS1</name>
<evidence type="ECO:0000256" key="9">
    <source>
        <dbReference type="SAM" id="SignalP"/>
    </source>
</evidence>
<proteinExistence type="inferred from homology"/>
<keyword evidence="7" id="KW-0961">Cell wall biogenesis/degradation</keyword>
<dbReference type="RefSeq" id="WP_157549051.1">
    <property type="nucleotide sequence ID" value="NZ_BBYR01000044.1"/>
</dbReference>
<evidence type="ECO:0000256" key="5">
    <source>
        <dbReference type="ARBA" id="ARBA00023277"/>
    </source>
</evidence>
<evidence type="ECO:0000256" key="1">
    <source>
        <dbReference type="ARBA" id="ARBA00000382"/>
    </source>
</evidence>
<feature type="chain" id="PRO_5005513714" description="glucan endo-1,3-beta-D-glucosidase" evidence="9">
    <location>
        <begin position="26"/>
        <end position="761"/>
    </location>
</feature>
<dbReference type="InterPro" id="IPR040720">
    <property type="entry name" value="GH81_C"/>
</dbReference>
<dbReference type="EMBL" id="BBYR01000044">
    <property type="protein sequence ID" value="GAP37266.1"/>
    <property type="molecule type" value="Genomic_DNA"/>
</dbReference>
<reference evidence="11 12" key="2">
    <citation type="journal article" date="2016" name="Science">
        <title>A bacterium that degrades and assimilates poly(ethylene terephthalate).</title>
        <authorList>
            <person name="Yoshida S."/>
            <person name="Hiraga K."/>
            <person name="Takehana T."/>
            <person name="Taniguchi I."/>
            <person name="Yamaji H."/>
            <person name="Maeda Y."/>
            <person name="Toyohara K."/>
            <person name="Miyamoto K."/>
            <person name="Kimura Y."/>
            <person name="Oda K."/>
        </authorList>
    </citation>
    <scope>NUCLEOTIDE SEQUENCE [LARGE SCALE GENOMIC DNA]</scope>
    <source>
        <strain evidence="12">NBRC 110686 / TISTR 2288 / 201-F6</strain>
    </source>
</reference>
<keyword evidence="4" id="KW-0378">Hydrolase</keyword>
<dbReference type="Proteomes" id="UP000037660">
    <property type="component" value="Unassembled WGS sequence"/>
</dbReference>
<organism evidence="11 12">
    <name type="scientific">Piscinibacter sakaiensis</name>
    <name type="common">Ideonella sakaiensis</name>
    <dbReference type="NCBI Taxonomy" id="1547922"/>
    <lineage>
        <taxon>Bacteria</taxon>
        <taxon>Pseudomonadati</taxon>
        <taxon>Pseudomonadota</taxon>
        <taxon>Betaproteobacteria</taxon>
        <taxon>Burkholderiales</taxon>
        <taxon>Sphaerotilaceae</taxon>
        <taxon>Piscinibacter</taxon>
    </lineage>
</organism>
<dbReference type="GO" id="GO:0000272">
    <property type="term" value="P:polysaccharide catabolic process"/>
    <property type="evidence" value="ECO:0007669"/>
    <property type="project" value="UniProtKB-KW"/>
</dbReference>
<dbReference type="PANTHER" id="PTHR31983">
    <property type="entry name" value="ENDO-1,3(4)-BETA-GLUCANASE 1"/>
    <property type="match status" value="1"/>
</dbReference>
<evidence type="ECO:0000256" key="6">
    <source>
        <dbReference type="ARBA" id="ARBA00023295"/>
    </source>
</evidence>
<evidence type="ECO:0000256" key="4">
    <source>
        <dbReference type="ARBA" id="ARBA00022801"/>
    </source>
</evidence>
<comment type="caution">
    <text evidence="11">The sequence shown here is derived from an EMBL/GenBank/DDBJ whole genome shotgun (WGS) entry which is preliminary data.</text>
</comment>
<dbReference type="PANTHER" id="PTHR31983:SF0">
    <property type="entry name" value="GLUCAN ENDO-1,3-BETA-D-GLUCOSIDASE 2"/>
    <property type="match status" value="1"/>
</dbReference>
<evidence type="ECO:0000259" key="10">
    <source>
        <dbReference type="Pfam" id="PF17652"/>
    </source>
</evidence>
<keyword evidence="8" id="KW-0624">Polysaccharide degradation</keyword>
<evidence type="ECO:0000256" key="2">
    <source>
        <dbReference type="ARBA" id="ARBA00010730"/>
    </source>
</evidence>
<dbReference type="Pfam" id="PF17652">
    <property type="entry name" value="Glyco_hydro81C"/>
    <property type="match status" value="1"/>
</dbReference>